<evidence type="ECO:0000313" key="2">
    <source>
        <dbReference type="EMBL" id="ACX54926.1"/>
    </source>
</evidence>
<protein>
    <submittedName>
        <fullName evidence="2">MIP14626p</fullName>
    </submittedName>
</protein>
<name>C9QPD6_DROME</name>
<feature type="region of interest" description="Disordered" evidence="1">
    <location>
        <begin position="50"/>
        <end position="72"/>
    </location>
</feature>
<sequence length="126" mass="13943">VRAHQAAHRGAFRRRGLVAYGQGEGGTHCHGQWQLPPGLEVHRQQGVRLGRGQPRHHPHPGRPGDGPVREHGPQMLLRHGQWLGQGPEQVVLGRSWGSAFCIYVSPSCSLNFRFAICNGFKYILSS</sequence>
<gene>
    <name evidence="2" type="primary">CG30410-RA</name>
</gene>
<evidence type="ECO:0000256" key="1">
    <source>
        <dbReference type="SAM" id="MobiDB-lite"/>
    </source>
</evidence>
<feature type="non-terminal residue" evidence="2">
    <location>
        <position position="1"/>
    </location>
</feature>
<dbReference type="AlphaFoldDB" id="C9QPD6"/>
<reference evidence="2" key="1">
    <citation type="submission" date="2009-10" db="EMBL/GenBank/DDBJ databases">
        <authorList>
            <person name="Carlson J."/>
            <person name="Booth B."/>
            <person name="Frise E."/>
            <person name="Sandler J."/>
            <person name="Wan K."/>
            <person name="Yu C."/>
            <person name="Celniker S."/>
        </authorList>
    </citation>
    <scope>NUCLEOTIDE SEQUENCE</scope>
</reference>
<organism evidence="2">
    <name type="scientific">Drosophila melanogaster</name>
    <name type="common">Fruit fly</name>
    <dbReference type="NCBI Taxonomy" id="7227"/>
    <lineage>
        <taxon>Eukaryota</taxon>
        <taxon>Metazoa</taxon>
        <taxon>Ecdysozoa</taxon>
        <taxon>Arthropoda</taxon>
        <taxon>Hexapoda</taxon>
        <taxon>Insecta</taxon>
        <taxon>Pterygota</taxon>
        <taxon>Neoptera</taxon>
        <taxon>Endopterygota</taxon>
        <taxon>Diptera</taxon>
        <taxon>Brachycera</taxon>
        <taxon>Muscomorpha</taxon>
        <taxon>Ephydroidea</taxon>
        <taxon>Drosophilidae</taxon>
        <taxon>Drosophila</taxon>
        <taxon>Sophophora</taxon>
    </lineage>
</organism>
<dbReference type="EMBL" id="BT100018">
    <property type="protein sequence ID" value="ACX54926.1"/>
    <property type="molecule type" value="mRNA"/>
</dbReference>
<proteinExistence type="evidence at transcript level"/>
<accession>C9QPD6</accession>